<accession>A0A917JP49</accession>
<name>A0A917JP49_9GAMM</name>
<dbReference type="AlphaFoldDB" id="A0A917JP49"/>
<reference evidence="1" key="1">
    <citation type="journal article" date="2014" name="Int. J. Syst. Evol. Microbiol.">
        <title>Complete genome sequence of Corynebacterium casei LMG S-19264T (=DSM 44701T), isolated from a smear-ripened cheese.</title>
        <authorList>
            <consortium name="US DOE Joint Genome Institute (JGI-PGF)"/>
            <person name="Walter F."/>
            <person name="Albersmeier A."/>
            <person name="Kalinowski J."/>
            <person name="Ruckert C."/>
        </authorList>
    </citation>
    <scope>NUCLEOTIDE SEQUENCE</scope>
    <source>
        <strain evidence="1">JCM 13919</strain>
    </source>
</reference>
<evidence type="ECO:0000313" key="1">
    <source>
        <dbReference type="EMBL" id="GGI79291.1"/>
    </source>
</evidence>
<protein>
    <submittedName>
        <fullName evidence="1">Uncharacterized protein</fullName>
    </submittedName>
</protein>
<dbReference type="EMBL" id="BMOB01000002">
    <property type="protein sequence ID" value="GGI79291.1"/>
    <property type="molecule type" value="Genomic_DNA"/>
</dbReference>
<organism evidence="1 2">
    <name type="scientific">Legionella impletisoli</name>
    <dbReference type="NCBI Taxonomy" id="343510"/>
    <lineage>
        <taxon>Bacteria</taxon>
        <taxon>Pseudomonadati</taxon>
        <taxon>Pseudomonadota</taxon>
        <taxon>Gammaproteobacteria</taxon>
        <taxon>Legionellales</taxon>
        <taxon>Legionellaceae</taxon>
        <taxon>Legionella</taxon>
    </lineage>
</organism>
<comment type="caution">
    <text evidence="1">The sequence shown here is derived from an EMBL/GenBank/DDBJ whole genome shotgun (WGS) entry which is preliminary data.</text>
</comment>
<dbReference type="Proteomes" id="UP000630149">
    <property type="component" value="Unassembled WGS sequence"/>
</dbReference>
<proteinExistence type="predicted"/>
<sequence length="299" mass="33598">MNLFIKISVTLFTLFLTSYSFASDVRFPQILLFNGKPIDPLCFYEAGETHGNVDLSTCGLHSEPGRSITGKNTHLTDKGYFGYDYSWKMEQGASSQGYSYYKPLGMLNQSVIIETLNNSGGTGEFSSLSMVSRNNNQLSINAFQSGDRCNAGINEAKRIENESGDRLVYSINLTPYDFLVLAHDNPHDVKAYDELSACAACCVATAVYERSIGPDFNKEQLLHIQLTVQETNSQEDSFGPKYQACFDNLLQVYQKQYNGKLEPNVLKQLTHEFNRQCVLVPEKNAHSKETNRQLRTLTE</sequence>
<gene>
    <name evidence="1" type="ORF">GCM10007966_04770</name>
</gene>
<evidence type="ECO:0000313" key="2">
    <source>
        <dbReference type="Proteomes" id="UP000630149"/>
    </source>
</evidence>
<keyword evidence="2" id="KW-1185">Reference proteome</keyword>
<dbReference type="RefSeq" id="WP_131775990.1">
    <property type="nucleotide sequence ID" value="NZ_BMOB01000002.1"/>
</dbReference>
<reference evidence="1" key="2">
    <citation type="submission" date="2020-09" db="EMBL/GenBank/DDBJ databases">
        <authorList>
            <person name="Sun Q."/>
            <person name="Ohkuma M."/>
        </authorList>
    </citation>
    <scope>NUCLEOTIDE SEQUENCE</scope>
    <source>
        <strain evidence="1">JCM 13919</strain>
    </source>
</reference>
<dbReference type="OrthoDB" id="5653424at2"/>